<protein>
    <recommendedName>
        <fullName evidence="1">Cyanophage baseplate Pam3 plug gp18 domain-containing protein</fullName>
    </recommendedName>
</protein>
<dbReference type="RefSeq" id="WP_060602842.1">
    <property type="nucleotide sequence ID" value="NZ_BBWQ01000009.1"/>
</dbReference>
<dbReference type="EMBL" id="LC066371">
    <property type="protein sequence ID" value="BAT26074.1"/>
    <property type="molecule type" value="Genomic_DNA"/>
</dbReference>
<proteinExistence type="predicted"/>
<accession>A0A0P0YX23</accession>
<dbReference type="Pfam" id="PF22479">
    <property type="entry name" value="Pam3_gp18"/>
    <property type="match status" value="1"/>
</dbReference>
<sequence length="106" mass="11733">MREFVITDDADQQFTVILNGRRCTIRIRYNVSIDRWMMDLSIDDRPVLTGRRLVLGTDLLAAYDYGLGSIFVLPETGTVNPGGDELPGGLVRMYHATAAEVEAVTG</sequence>
<organism evidence="2">
    <name type="scientific">Aureimonas altamirensis</name>
    <dbReference type="NCBI Taxonomy" id="370622"/>
    <lineage>
        <taxon>Bacteria</taxon>
        <taxon>Pseudomonadati</taxon>
        <taxon>Pseudomonadota</taxon>
        <taxon>Alphaproteobacteria</taxon>
        <taxon>Hyphomicrobiales</taxon>
        <taxon>Aurantimonadaceae</taxon>
        <taxon>Aureimonas</taxon>
    </lineage>
</organism>
<name>A0A0P0YX23_9HYPH</name>
<dbReference type="InterPro" id="IPR054252">
    <property type="entry name" value="Pam3_gp18"/>
</dbReference>
<evidence type="ECO:0000313" key="2">
    <source>
        <dbReference type="EMBL" id="BAT26074.1"/>
    </source>
</evidence>
<dbReference type="AlphaFoldDB" id="A0A0P0YX23"/>
<evidence type="ECO:0000259" key="1">
    <source>
        <dbReference type="Pfam" id="PF22479"/>
    </source>
</evidence>
<reference evidence="2" key="1">
    <citation type="journal article" date="2015" name="Proc. Natl. Acad. Sci. U.S.A.">
        <title>Bacterial clade with the ribosomal RNA operon on a small plasmid rather than the chromosome.</title>
        <authorList>
            <person name="Anda M."/>
            <person name="Ohtsubo Y."/>
            <person name="Okubo T."/>
            <person name="Sugawara M."/>
            <person name="Nagata Y."/>
            <person name="Tsuda M."/>
            <person name="Minamisawa K."/>
            <person name="Mitsui H."/>
        </authorList>
    </citation>
    <scope>NUCLEOTIDE SEQUENCE</scope>
    <source>
        <strain evidence="2">DSM 21988</strain>
    </source>
</reference>
<feature type="domain" description="Cyanophage baseplate Pam3 plug gp18" evidence="1">
    <location>
        <begin position="1"/>
        <end position="96"/>
    </location>
</feature>